<dbReference type="PROSITE" id="PS51304">
    <property type="entry name" value="GALECTIN"/>
    <property type="match status" value="1"/>
</dbReference>
<evidence type="ECO:0000313" key="5">
    <source>
        <dbReference type="Proteomes" id="UP001233172"/>
    </source>
</evidence>
<dbReference type="PANTHER" id="PTHR11346">
    <property type="entry name" value="GALECTIN"/>
    <property type="match status" value="1"/>
</dbReference>
<accession>A0AAD8C3C5</accession>
<dbReference type="GO" id="GO:0030246">
    <property type="term" value="F:carbohydrate binding"/>
    <property type="evidence" value="ECO:0007669"/>
    <property type="project" value="UniProtKB-UniRule"/>
</dbReference>
<dbReference type="InterPro" id="IPR001079">
    <property type="entry name" value="Galectin_CRD"/>
</dbReference>
<name>A0AAD8C3C5_BIOPF</name>
<keyword evidence="1 2" id="KW-0430">Lectin</keyword>
<dbReference type="InterPro" id="IPR044156">
    <property type="entry name" value="Galectin-like"/>
</dbReference>
<dbReference type="Pfam" id="PF00337">
    <property type="entry name" value="Gal-bind_lectin"/>
    <property type="match status" value="1"/>
</dbReference>
<dbReference type="Proteomes" id="UP001233172">
    <property type="component" value="Unassembled WGS sequence"/>
</dbReference>
<evidence type="ECO:0000259" key="3">
    <source>
        <dbReference type="PROSITE" id="PS51304"/>
    </source>
</evidence>
<dbReference type="Gene3D" id="2.60.120.200">
    <property type="match status" value="1"/>
</dbReference>
<evidence type="ECO:0000256" key="1">
    <source>
        <dbReference type="ARBA" id="ARBA00022734"/>
    </source>
</evidence>
<dbReference type="PANTHER" id="PTHR11346:SF147">
    <property type="entry name" value="GALECTIN"/>
    <property type="match status" value="1"/>
</dbReference>
<gene>
    <name evidence="4" type="ORF">Bpfe_005545</name>
</gene>
<sequence>LSLPYQQNIKDGNFKCLQIEGIPKDKAGFFFVNFNKATPDGDNDEVAVSFEFCFNHKGRKNQIVGYTYANGRKTNSQVFDGNFPFKTQTPFEMEIRKKDDLKALKVFVNDAKIWEYPISIEISTFAAVRVGGDFDLRNFKIEVDK</sequence>
<protein>
    <recommendedName>
        <fullName evidence="2">Galectin</fullName>
    </recommendedName>
</protein>
<dbReference type="AlphaFoldDB" id="A0AAD8C3C5"/>
<evidence type="ECO:0000313" key="4">
    <source>
        <dbReference type="EMBL" id="KAK0064987.1"/>
    </source>
</evidence>
<dbReference type="SMART" id="SM00276">
    <property type="entry name" value="GLECT"/>
    <property type="match status" value="1"/>
</dbReference>
<dbReference type="SUPFAM" id="SSF49899">
    <property type="entry name" value="Concanavalin A-like lectins/glucanases"/>
    <property type="match status" value="1"/>
</dbReference>
<keyword evidence="5" id="KW-1185">Reference proteome</keyword>
<evidence type="ECO:0000256" key="2">
    <source>
        <dbReference type="RuleBase" id="RU102079"/>
    </source>
</evidence>
<reference evidence="4" key="1">
    <citation type="journal article" date="2023" name="PLoS Negl. Trop. Dis.">
        <title>A genome sequence for Biomphalaria pfeifferi, the major vector snail for the human-infecting parasite Schistosoma mansoni.</title>
        <authorList>
            <person name="Bu L."/>
            <person name="Lu L."/>
            <person name="Laidemitt M.R."/>
            <person name="Zhang S.M."/>
            <person name="Mutuku M."/>
            <person name="Mkoji G."/>
            <person name="Steinauer M."/>
            <person name="Loker E.S."/>
        </authorList>
    </citation>
    <scope>NUCLEOTIDE SEQUENCE</scope>
    <source>
        <strain evidence="4">KasaAsao</strain>
    </source>
</reference>
<dbReference type="EMBL" id="JASAOG010000015">
    <property type="protein sequence ID" value="KAK0064987.1"/>
    <property type="molecule type" value="Genomic_DNA"/>
</dbReference>
<organism evidence="4 5">
    <name type="scientific">Biomphalaria pfeifferi</name>
    <name type="common">Bloodfluke planorb</name>
    <name type="synonym">Freshwater snail</name>
    <dbReference type="NCBI Taxonomy" id="112525"/>
    <lineage>
        <taxon>Eukaryota</taxon>
        <taxon>Metazoa</taxon>
        <taxon>Spiralia</taxon>
        <taxon>Lophotrochozoa</taxon>
        <taxon>Mollusca</taxon>
        <taxon>Gastropoda</taxon>
        <taxon>Heterobranchia</taxon>
        <taxon>Euthyneura</taxon>
        <taxon>Panpulmonata</taxon>
        <taxon>Hygrophila</taxon>
        <taxon>Lymnaeoidea</taxon>
        <taxon>Planorbidae</taxon>
        <taxon>Biomphalaria</taxon>
    </lineage>
</organism>
<dbReference type="InterPro" id="IPR013320">
    <property type="entry name" value="ConA-like_dom_sf"/>
</dbReference>
<feature type="non-terminal residue" evidence="4">
    <location>
        <position position="145"/>
    </location>
</feature>
<dbReference type="SMART" id="SM00908">
    <property type="entry name" value="Gal-bind_lectin"/>
    <property type="match status" value="1"/>
</dbReference>
<feature type="domain" description="Galectin" evidence="3">
    <location>
        <begin position="3"/>
        <end position="142"/>
    </location>
</feature>
<reference evidence="4" key="2">
    <citation type="submission" date="2023-04" db="EMBL/GenBank/DDBJ databases">
        <authorList>
            <person name="Bu L."/>
            <person name="Lu L."/>
            <person name="Laidemitt M.R."/>
            <person name="Zhang S.M."/>
            <person name="Mutuku M."/>
            <person name="Mkoji G."/>
            <person name="Steinauer M."/>
            <person name="Loker E.S."/>
        </authorList>
    </citation>
    <scope>NUCLEOTIDE SEQUENCE</scope>
    <source>
        <strain evidence="4">KasaAsao</strain>
        <tissue evidence="4">Whole Snail</tissue>
    </source>
</reference>
<comment type="caution">
    <text evidence="4">The sequence shown here is derived from an EMBL/GenBank/DDBJ whole genome shotgun (WGS) entry which is preliminary data.</text>
</comment>
<proteinExistence type="predicted"/>